<keyword evidence="6 7" id="KW-0472">Membrane</keyword>
<feature type="transmembrane region" description="Helical" evidence="7">
    <location>
        <begin position="447"/>
        <end position="467"/>
    </location>
</feature>
<dbReference type="InterPro" id="IPR050352">
    <property type="entry name" value="ABCG_transporters"/>
</dbReference>
<keyword evidence="3" id="KW-0813">Transport</keyword>
<dbReference type="Pfam" id="PF00005">
    <property type="entry name" value="ABC_tran"/>
    <property type="match status" value="1"/>
</dbReference>
<organism evidence="11 12">
    <name type="scientific">Cryptolaemus montrouzieri</name>
    <dbReference type="NCBI Taxonomy" id="559131"/>
    <lineage>
        <taxon>Eukaryota</taxon>
        <taxon>Metazoa</taxon>
        <taxon>Ecdysozoa</taxon>
        <taxon>Arthropoda</taxon>
        <taxon>Hexapoda</taxon>
        <taxon>Insecta</taxon>
        <taxon>Pterygota</taxon>
        <taxon>Neoptera</taxon>
        <taxon>Endopterygota</taxon>
        <taxon>Coleoptera</taxon>
        <taxon>Polyphaga</taxon>
        <taxon>Cucujiformia</taxon>
        <taxon>Coccinelloidea</taxon>
        <taxon>Coccinellidae</taxon>
        <taxon>Scymninae</taxon>
        <taxon>Scymnini</taxon>
        <taxon>Cryptolaemus</taxon>
    </lineage>
</organism>
<comment type="subcellular location">
    <subcellularLocation>
        <location evidence="1">Membrane</location>
        <topology evidence="1">Multi-pass membrane protein</topology>
    </subcellularLocation>
</comment>
<sequence>MQNDQLQPLLTVLEAMNVAANLKLSTKTSPRKKQERVEEILNSMGLWKNRHVRTEKLSGGQRKRLSIALELLKNPQIMFFDEPTSGLDSLTSKQCVMLLKQLASTGRTIVCTIHQPSAMLFEMFDHVYVLARGHCVYQGGAKELLPYLKDIDLVCPPYHNPADFILEVASGDLGDYFEVLLSKSENGTNLDWRQHKRESINPSMEHIDKMMNCGQVTPVSVPWVIFQRMRSVDRNEQEPLVHCCQSEYSTSQFNQLIVLLKRNYIILSRDRTLTYSRIATHLLIALFIGFLYYGIGIEAQNMLNNFNYLFFSVMFLMMTAFNCVSTTFPSELPIISREHFNKWYSLKAYYLAVTLADIPIQIFATFLYAVITYTLTKQPTDEPYRIAYFMFMCVLISLVAQSFGLFIGASMDVKNGVIFGPFCFLPFTIFSGFFVQLSAAHPYFRWVFHISFLKYGLEGLVLAVLGYRRGKLPCEAEYCHYVYPRHFLRTMDMEYADYWLAVMFMISLIALIRVAAFFALSIQIRRGRS</sequence>
<evidence type="ECO:0000256" key="3">
    <source>
        <dbReference type="ARBA" id="ARBA00022448"/>
    </source>
</evidence>
<accession>A0ABD2MJG8</accession>
<dbReference type="SUPFAM" id="SSF52540">
    <property type="entry name" value="P-loop containing nucleoside triphosphate hydrolases"/>
    <property type="match status" value="1"/>
</dbReference>
<dbReference type="InterPro" id="IPR003439">
    <property type="entry name" value="ABC_transporter-like_ATP-bd"/>
</dbReference>
<keyword evidence="5 7" id="KW-1133">Transmembrane helix</keyword>
<dbReference type="GO" id="GO:0016020">
    <property type="term" value="C:membrane"/>
    <property type="evidence" value="ECO:0007669"/>
    <property type="project" value="UniProtKB-SubCell"/>
</dbReference>
<evidence type="ECO:0000313" key="12">
    <source>
        <dbReference type="Proteomes" id="UP001516400"/>
    </source>
</evidence>
<feature type="domain" description="ABC transporter" evidence="8">
    <location>
        <begin position="2"/>
        <end position="85"/>
    </location>
</feature>
<keyword evidence="4 7" id="KW-0812">Transmembrane</keyword>
<dbReference type="AlphaFoldDB" id="A0ABD2MJG8"/>
<comment type="caution">
    <text evidence="11">The sequence shown here is derived from an EMBL/GenBank/DDBJ whole genome shotgun (WGS) entry which is preliminary data.</text>
</comment>
<dbReference type="Pfam" id="PF01061">
    <property type="entry name" value="ABC2_membrane"/>
    <property type="match status" value="1"/>
</dbReference>
<dbReference type="InterPro" id="IPR027417">
    <property type="entry name" value="P-loop_NTPase"/>
</dbReference>
<feature type="transmembrane region" description="Helical" evidence="7">
    <location>
        <begin position="498"/>
        <end position="520"/>
    </location>
</feature>
<dbReference type="PANTHER" id="PTHR48041">
    <property type="entry name" value="ABC TRANSPORTER G FAMILY MEMBER 28"/>
    <property type="match status" value="1"/>
</dbReference>
<evidence type="ECO:0000259" key="10">
    <source>
        <dbReference type="Pfam" id="PF19055"/>
    </source>
</evidence>
<feature type="transmembrane region" description="Helical" evidence="7">
    <location>
        <begin position="348"/>
        <end position="375"/>
    </location>
</feature>
<name>A0ABD2MJG8_9CUCU</name>
<evidence type="ECO:0000256" key="4">
    <source>
        <dbReference type="ARBA" id="ARBA00022692"/>
    </source>
</evidence>
<comment type="similarity">
    <text evidence="2">Belongs to the ABC transporter superfamily. ABCG family. Eye pigment precursor importer (TC 3.A.1.204) subfamily.</text>
</comment>
<feature type="transmembrane region" description="Helical" evidence="7">
    <location>
        <begin position="308"/>
        <end position="328"/>
    </location>
</feature>
<gene>
    <name evidence="11" type="ORF">HHI36_010668</name>
</gene>
<feature type="domain" description="ABC transporter family G" evidence="10">
    <location>
        <begin position="114"/>
        <end position="212"/>
    </location>
</feature>
<feature type="transmembrane region" description="Helical" evidence="7">
    <location>
        <begin position="417"/>
        <end position="435"/>
    </location>
</feature>
<feature type="transmembrane region" description="Helical" evidence="7">
    <location>
        <begin position="278"/>
        <end position="296"/>
    </location>
</feature>
<evidence type="ECO:0000259" key="9">
    <source>
        <dbReference type="Pfam" id="PF01061"/>
    </source>
</evidence>
<keyword evidence="12" id="KW-1185">Reference proteome</keyword>
<dbReference type="Pfam" id="PF19055">
    <property type="entry name" value="ABC2_membrane_7"/>
    <property type="match status" value="1"/>
</dbReference>
<dbReference type="InterPro" id="IPR043926">
    <property type="entry name" value="ABCG_dom"/>
</dbReference>
<dbReference type="Gene3D" id="3.40.50.300">
    <property type="entry name" value="P-loop containing nucleotide triphosphate hydrolases"/>
    <property type="match status" value="1"/>
</dbReference>
<evidence type="ECO:0000256" key="6">
    <source>
        <dbReference type="ARBA" id="ARBA00023136"/>
    </source>
</evidence>
<reference evidence="11 12" key="1">
    <citation type="journal article" date="2021" name="BMC Biol.">
        <title>Horizontally acquired antibacterial genes associated with adaptive radiation of ladybird beetles.</title>
        <authorList>
            <person name="Li H.S."/>
            <person name="Tang X.F."/>
            <person name="Huang Y.H."/>
            <person name="Xu Z.Y."/>
            <person name="Chen M.L."/>
            <person name="Du X.Y."/>
            <person name="Qiu B.Y."/>
            <person name="Chen P.T."/>
            <person name="Zhang W."/>
            <person name="Slipinski A."/>
            <person name="Escalona H.E."/>
            <person name="Waterhouse R.M."/>
            <person name="Zwick A."/>
            <person name="Pang H."/>
        </authorList>
    </citation>
    <scope>NUCLEOTIDE SEQUENCE [LARGE SCALE GENOMIC DNA]</scope>
    <source>
        <strain evidence="11">SYSU2018</strain>
    </source>
</reference>
<feature type="transmembrane region" description="Helical" evidence="7">
    <location>
        <begin position="387"/>
        <end position="411"/>
    </location>
</feature>
<evidence type="ECO:0000313" key="11">
    <source>
        <dbReference type="EMBL" id="KAL3266498.1"/>
    </source>
</evidence>
<evidence type="ECO:0000256" key="2">
    <source>
        <dbReference type="ARBA" id="ARBA00005814"/>
    </source>
</evidence>
<dbReference type="InterPro" id="IPR013525">
    <property type="entry name" value="ABC2_TM"/>
</dbReference>
<evidence type="ECO:0000256" key="1">
    <source>
        <dbReference type="ARBA" id="ARBA00004141"/>
    </source>
</evidence>
<dbReference type="Proteomes" id="UP001516400">
    <property type="component" value="Unassembled WGS sequence"/>
</dbReference>
<dbReference type="PANTHER" id="PTHR48041:SF133">
    <property type="entry name" value="GH24286P"/>
    <property type="match status" value="1"/>
</dbReference>
<feature type="domain" description="ABC-2 type transporter transmembrane" evidence="9">
    <location>
        <begin position="255"/>
        <end position="461"/>
    </location>
</feature>
<proteinExistence type="inferred from homology"/>
<protein>
    <submittedName>
        <fullName evidence="11">Uncharacterized protein</fullName>
    </submittedName>
</protein>
<evidence type="ECO:0000259" key="8">
    <source>
        <dbReference type="Pfam" id="PF00005"/>
    </source>
</evidence>
<dbReference type="EMBL" id="JABFTP020000001">
    <property type="protein sequence ID" value="KAL3266498.1"/>
    <property type="molecule type" value="Genomic_DNA"/>
</dbReference>
<evidence type="ECO:0000256" key="5">
    <source>
        <dbReference type="ARBA" id="ARBA00022989"/>
    </source>
</evidence>
<evidence type="ECO:0000256" key="7">
    <source>
        <dbReference type="SAM" id="Phobius"/>
    </source>
</evidence>